<comment type="caution">
    <text evidence="1">The sequence shown here is derived from an EMBL/GenBank/DDBJ whole genome shotgun (WGS) entry which is preliminary data.</text>
</comment>
<name>A0A0F9CHP3_9ZZZZ</name>
<evidence type="ECO:0000313" key="1">
    <source>
        <dbReference type="EMBL" id="KKL48808.1"/>
    </source>
</evidence>
<sequence>MIEYVADEFDDLETGCDGLSSEKLLEDIEWPFNGDGLEMAVLKVVANLCG</sequence>
<accession>A0A0F9CHP3</accession>
<gene>
    <name evidence="1" type="ORF">LCGC14_2321850</name>
</gene>
<reference evidence="1" key="1">
    <citation type="journal article" date="2015" name="Nature">
        <title>Complex archaea that bridge the gap between prokaryotes and eukaryotes.</title>
        <authorList>
            <person name="Spang A."/>
            <person name="Saw J.H."/>
            <person name="Jorgensen S.L."/>
            <person name="Zaremba-Niedzwiedzka K."/>
            <person name="Martijn J."/>
            <person name="Lind A.E."/>
            <person name="van Eijk R."/>
            <person name="Schleper C."/>
            <person name="Guy L."/>
            <person name="Ettema T.J."/>
        </authorList>
    </citation>
    <scope>NUCLEOTIDE SEQUENCE</scope>
</reference>
<proteinExistence type="predicted"/>
<organism evidence="1">
    <name type="scientific">marine sediment metagenome</name>
    <dbReference type="NCBI Taxonomy" id="412755"/>
    <lineage>
        <taxon>unclassified sequences</taxon>
        <taxon>metagenomes</taxon>
        <taxon>ecological metagenomes</taxon>
    </lineage>
</organism>
<dbReference type="AlphaFoldDB" id="A0A0F9CHP3"/>
<feature type="non-terminal residue" evidence="1">
    <location>
        <position position="50"/>
    </location>
</feature>
<protein>
    <submittedName>
        <fullName evidence="1">Uncharacterized protein</fullName>
    </submittedName>
</protein>
<dbReference type="EMBL" id="LAZR01033188">
    <property type="protein sequence ID" value="KKL48808.1"/>
    <property type="molecule type" value="Genomic_DNA"/>
</dbReference>